<evidence type="ECO:0000313" key="2">
    <source>
        <dbReference type="Proteomes" id="UP000026961"/>
    </source>
</evidence>
<reference evidence="1" key="1">
    <citation type="submission" date="2015-04" db="UniProtKB">
        <authorList>
            <consortium name="EnsemblPlants"/>
        </authorList>
    </citation>
    <scope>IDENTIFICATION</scope>
</reference>
<dbReference type="AlphaFoldDB" id="A0A0E0ANL5"/>
<accession>A0A0E0ANL5</accession>
<sequence>MAVDGLIAVGSRVMPATLSMGARIWRASTTTTRRRRHGSADLEGVDDGGMAVRIWRASTTTT</sequence>
<dbReference type="EnsemblPlants" id="OGLUM07G24630.1">
    <property type="protein sequence ID" value="OGLUM07G24630.1"/>
    <property type="gene ID" value="OGLUM07G24630"/>
</dbReference>
<organism evidence="1">
    <name type="scientific">Oryza glumipatula</name>
    <dbReference type="NCBI Taxonomy" id="40148"/>
    <lineage>
        <taxon>Eukaryota</taxon>
        <taxon>Viridiplantae</taxon>
        <taxon>Streptophyta</taxon>
        <taxon>Embryophyta</taxon>
        <taxon>Tracheophyta</taxon>
        <taxon>Spermatophyta</taxon>
        <taxon>Magnoliopsida</taxon>
        <taxon>Liliopsida</taxon>
        <taxon>Poales</taxon>
        <taxon>Poaceae</taxon>
        <taxon>BOP clade</taxon>
        <taxon>Oryzoideae</taxon>
        <taxon>Oryzeae</taxon>
        <taxon>Oryzinae</taxon>
        <taxon>Oryza</taxon>
    </lineage>
</organism>
<proteinExistence type="predicted"/>
<dbReference type="Proteomes" id="UP000026961">
    <property type="component" value="Chromosome 7"/>
</dbReference>
<keyword evidence="2" id="KW-1185">Reference proteome</keyword>
<dbReference type="Gramene" id="OGLUM07G24630.1">
    <property type="protein sequence ID" value="OGLUM07G24630.1"/>
    <property type="gene ID" value="OGLUM07G24630"/>
</dbReference>
<dbReference type="HOGENOM" id="CLU_2907796_0_0_1"/>
<reference evidence="1" key="2">
    <citation type="submission" date="2018-05" db="EMBL/GenBank/DDBJ databases">
        <title>OgluRS3 (Oryza glumaepatula Reference Sequence Version 3).</title>
        <authorList>
            <person name="Zhang J."/>
            <person name="Kudrna D."/>
            <person name="Lee S."/>
            <person name="Talag J."/>
            <person name="Welchert J."/>
            <person name="Wing R.A."/>
        </authorList>
    </citation>
    <scope>NUCLEOTIDE SEQUENCE [LARGE SCALE GENOMIC DNA]</scope>
</reference>
<name>A0A0E0ANL5_9ORYZ</name>
<evidence type="ECO:0000313" key="1">
    <source>
        <dbReference type="EnsemblPlants" id="OGLUM07G24630.1"/>
    </source>
</evidence>
<protein>
    <submittedName>
        <fullName evidence="1">Uncharacterized protein</fullName>
    </submittedName>
</protein>